<organism evidence="2 3">
    <name type="scientific">Puccinia graminis f. sp. tritici</name>
    <dbReference type="NCBI Taxonomy" id="56615"/>
    <lineage>
        <taxon>Eukaryota</taxon>
        <taxon>Fungi</taxon>
        <taxon>Dikarya</taxon>
        <taxon>Basidiomycota</taxon>
        <taxon>Pucciniomycotina</taxon>
        <taxon>Pucciniomycetes</taxon>
        <taxon>Pucciniales</taxon>
        <taxon>Pucciniaceae</taxon>
        <taxon>Puccinia</taxon>
    </lineage>
</organism>
<dbReference type="AlphaFoldDB" id="A0A5B0R3J6"/>
<feature type="region of interest" description="Disordered" evidence="1">
    <location>
        <begin position="250"/>
        <end position="344"/>
    </location>
</feature>
<dbReference type="Proteomes" id="UP000324748">
    <property type="component" value="Unassembled WGS sequence"/>
</dbReference>
<comment type="caution">
    <text evidence="2">The sequence shown here is derived from an EMBL/GenBank/DDBJ whole genome shotgun (WGS) entry which is preliminary data.</text>
</comment>
<proteinExistence type="predicted"/>
<feature type="compositionally biased region" description="Low complexity" evidence="1">
    <location>
        <begin position="270"/>
        <end position="280"/>
    </location>
</feature>
<dbReference type="OrthoDB" id="10305304at2759"/>
<protein>
    <submittedName>
        <fullName evidence="2">Uncharacterized protein</fullName>
    </submittedName>
</protein>
<feature type="region of interest" description="Disordered" evidence="1">
    <location>
        <begin position="129"/>
        <end position="163"/>
    </location>
</feature>
<feature type="compositionally biased region" description="Polar residues" evidence="1">
    <location>
        <begin position="320"/>
        <end position="329"/>
    </location>
</feature>
<keyword evidence="3" id="KW-1185">Reference proteome</keyword>
<evidence type="ECO:0000256" key="1">
    <source>
        <dbReference type="SAM" id="MobiDB-lite"/>
    </source>
</evidence>
<feature type="compositionally biased region" description="Basic residues" evidence="1">
    <location>
        <begin position="147"/>
        <end position="158"/>
    </location>
</feature>
<feature type="compositionally biased region" description="Basic and acidic residues" evidence="1">
    <location>
        <begin position="129"/>
        <end position="141"/>
    </location>
</feature>
<feature type="compositionally biased region" description="Polar residues" evidence="1">
    <location>
        <begin position="290"/>
        <end position="301"/>
    </location>
</feature>
<gene>
    <name evidence="2" type="ORF">PGT21_036966</name>
</gene>
<dbReference type="EMBL" id="VSWC01000001">
    <property type="protein sequence ID" value="KAA1120010.1"/>
    <property type="molecule type" value="Genomic_DNA"/>
</dbReference>
<name>A0A5B0R3J6_PUCGR</name>
<evidence type="ECO:0000313" key="3">
    <source>
        <dbReference type="Proteomes" id="UP000324748"/>
    </source>
</evidence>
<sequence>MSAGHNPGSGKYWIGLGDTDTKFPRGSYRIAPADPNHLINWDWIGKTIRSRYTVLGDISIRSPINTDPGIGSVTSLKLSFLDCGQVTVLRKELSNLRTPLETIESRIKSIPLAPVQLSSQISSRRLAKGEDKLQVHDKEETSQVSIKLRKTSSSRSKRNAQTLRSRSFKVMRHLINVVDILHVEGITSDSNKIHINRSSSCNPVACRSSAVKAKTAAKPKRALSLKEEAILSGSRNELDVSAISLPPITELGAPVNPKSAKKPPTLPKNLETTLSTSSETPRSLHPQVPCSATSLPATTEFQGPMKAESAKEPVGMPSRLETTLNTGSDSPRHLHPKRPRKVKLSNNSAALNQHSEVVLPKTAEMSTVTRTPAENMPEVTEYNRLQLRCGSFSLLKHDPAMLDLLPTSVKDKNFIATASMTNIENLPQASKMLIRRKILGIWEWKEGTSMARLHEYKTPEPGTTISNRSFKFVGFAWKGTLGQQPPRIEELHKDISQGADTLRWYWFKDLWLLFYFD</sequence>
<evidence type="ECO:0000313" key="2">
    <source>
        <dbReference type="EMBL" id="KAA1120010.1"/>
    </source>
</evidence>
<reference evidence="2 3" key="1">
    <citation type="submission" date="2019-05" db="EMBL/GenBank/DDBJ databases">
        <title>Emergence of the Ug99 lineage of the wheat stem rust pathogen through somatic hybridization.</title>
        <authorList>
            <person name="Li F."/>
            <person name="Upadhyaya N.M."/>
            <person name="Sperschneider J."/>
            <person name="Matny O."/>
            <person name="Nguyen-Phuc H."/>
            <person name="Mago R."/>
            <person name="Raley C."/>
            <person name="Miller M.E."/>
            <person name="Silverstein K.A.T."/>
            <person name="Henningsen E."/>
            <person name="Hirsch C.D."/>
            <person name="Visser B."/>
            <person name="Pretorius Z.A."/>
            <person name="Steffenson B.J."/>
            <person name="Schwessinger B."/>
            <person name="Dodds P.N."/>
            <person name="Figueroa M."/>
        </authorList>
    </citation>
    <scope>NUCLEOTIDE SEQUENCE [LARGE SCALE GENOMIC DNA]</scope>
    <source>
        <strain evidence="2">21-0</strain>
    </source>
</reference>
<accession>A0A5B0R3J6</accession>
<feature type="compositionally biased region" description="Basic residues" evidence="1">
    <location>
        <begin position="333"/>
        <end position="343"/>
    </location>
</feature>